<protein>
    <recommendedName>
        <fullName evidence="1">BTB domain-containing protein</fullName>
    </recommendedName>
</protein>
<sequence length="195" mass="22852">MVVPEHFAAGVINHLRLQLEDVDLRGLFKHPLYSDVVLRYKDQEFLLHKLILSARSPFFARLLLTAKGQECRGLRLEGSFGIRTVAQVLRYIYGLKIPHWYDMEHLRDIYNVASFFELETLAEFCTKNILYRDGIRFIKLAIIAEENNSEYMKSSLRELFETHWPSITVLNSWQEFASRYPDFASDLMSAISEKE</sequence>
<dbReference type="InterPro" id="IPR011333">
    <property type="entry name" value="SKP1/BTB/POZ_sf"/>
</dbReference>
<reference evidence="2 3" key="1">
    <citation type="journal article" date="2019" name="Sci. Rep.">
        <title>Orb-weaving spider Araneus ventricosus genome elucidates the spidroin gene catalogue.</title>
        <authorList>
            <person name="Kono N."/>
            <person name="Nakamura H."/>
            <person name="Ohtoshi R."/>
            <person name="Moran D.A.P."/>
            <person name="Shinohara A."/>
            <person name="Yoshida Y."/>
            <person name="Fujiwara M."/>
            <person name="Mori M."/>
            <person name="Tomita M."/>
            <person name="Arakawa K."/>
        </authorList>
    </citation>
    <scope>NUCLEOTIDE SEQUENCE [LARGE SCALE GENOMIC DNA]</scope>
</reference>
<accession>A0A4Y2IJB6</accession>
<comment type="caution">
    <text evidence="2">The sequence shown here is derived from an EMBL/GenBank/DDBJ whole genome shotgun (WGS) entry which is preliminary data.</text>
</comment>
<dbReference type="Proteomes" id="UP000499080">
    <property type="component" value="Unassembled WGS sequence"/>
</dbReference>
<evidence type="ECO:0000313" key="2">
    <source>
        <dbReference type="EMBL" id="GBM77359.1"/>
    </source>
</evidence>
<dbReference type="AlphaFoldDB" id="A0A4Y2IJB6"/>
<organism evidence="2 3">
    <name type="scientific">Araneus ventricosus</name>
    <name type="common">Orbweaver spider</name>
    <name type="synonym">Epeira ventricosa</name>
    <dbReference type="NCBI Taxonomy" id="182803"/>
    <lineage>
        <taxon>Eukaryota</taxon>
        <taxon>Metazoa</taxon>
        <taxon>Ecdysozoa</taxon>
        <taxon>Arthropoda</taxon>
        <taxon>Chelicerata</taxon>
        <taxon>Arachnida</taxon>
        <taxon>Araneae</taxon>
        <taxon>Araneomorphae</taxon>
        <taxon>Entelegynae</taxon>
        <taxon>Araneoidea</taxon>
        <taxon>Araneidae</taxon>
        <taxon>Araneus</taxon>
    </lineage>
</organism>
<dbReference type="PROSITE" id="PS50097">
    <property type="entry name" value="BTB"/>
    <property type="match status" value="1"/>
</dbReference>
<dbReference type="SMART" id="SM00225">
    <property type="entry name" value="BTB"/>
    <property type="match status" value="1"/>
</dbReference>
<dbReference type="OrthoDB" id="10250130at2759"/>
<proteinExistence type="predicted"/>
<name>A0A4Y2IJB6_ARAVE</name>
<dbReference type="CDD" id="cd18186">
    <property type="entry name" value="BTB_POZ_ZBTB_KLHL-like"/>
    <property type="match status" value="1"/>
</dbReference>
<gene>
    <name evidence="2" type="ORF">AVEN_52729_1</name>
</gene>
<dbReference type="PANTHER" id="PTHR24413">
    <property type="entry name" value="SPECKLE-TYPE POZ PROTEIN"/>
    <property type="match status" value="1"/>
</dbReference>
<dbReference type="SUPFAM" id="SSF54695">
    <property type="entry name" value="POZ domain"/>
    <property type="match status" value="1"/>
</dbReference>
<dbReference type="Gene3D" id="3.30.710.10">
    <property type="entry name" value="Potassium Channel Kv1.1, Chain A"/>
    <property type="match status" value="1"/>
</dbReference>
<evidence type="ECO:0000259" key="1">
    <source>
        <dbReference type="PROSITE" id="PS50097"/>
    </source>
</evidence>
<dbReference type="InterPro" id="IPR000210">
    <property type="entry name" value="BTB/POZ_dom"/>
</dbReference>
<evidence type="ECO:0000313" key="3">
    <source>
        <dbReference type="Proteomes" id="UP000499080"/>
    </source>
</evidence>
<keyword evidence="3" id="KW-1185">Reference proteome</keyword>
<feature type="domain" description="BTB" evidence="1">
    <location>
        <begin position="34"/>
        <end position="93"/>
    </location>
</feature>
<dbReference type="EMBL" id="BGPR01002685">
    <property type="protein sequence ID" value="GBM77359.1"/>
    <property type="molecule type" value="Genomic_DNA"/>
</dbReference>
<dbReference type="Pfam" id="PF00651">
    <property type="entry name" value="BTB"/>
    <property type="match status" value="1"/>
</dbReference>